<evidence type="ECO:0000256" key="1">
    <source>
        <dbReference type="SAM" id="MobiDB-lite"/>
    </source>
</evidence>
<dbReference type="EMBL" id="JASCZI010181395">
    <property type="protein sequence ID" value="MED6182965.1"/>
    <property type="molecule type" value="Genomic_DNA"/>
</dbReference>
<accession>A0ABU6WCS0</accession>
<comment type="caution">
    <text evidence="2">The sequence shown here is derived from an EMBL/GenBank/DDBJ whole genome shotgun (WGS) entry which is preliminary data.</text>
</comment>
<name>A0ABU6WCS0_9FABA</name>
<reference evidence="2 3" key="1">
    <citation type="journal article" date="2023" name="Plants (Basel)">
        <title>Bridging the Gap: Combining Genomics and Transcriptomics Approaches to Understand Stylosanthes scabra, an Orphan Legume from the Brazilian Caatinga.</title>
        <authorList>
            <person name="Ferreira-Neto J.R.C."/>
            <person name="da Silva M.D."/>
            <person name="Binneck E."/>
            <person name="de Melo N.F."/>
            <person name="da Silva R.H."/>
            <person name="de Melo A.L.T.M."/>
            <person name="Pandolfi V."/>
            <person name="Bustamante F.O."/>
            <person name="Brasileiro-Vidal A.C."/>
            <person name="Benko-Iseppon A.M."/>
        </authorList>
    </citation>
    <scope>NUCLEOTIDE SEQUENCE [LARGE SCALE GENOMIC DNA]</scope>
    <source>
        <tissue evidence="2">Leaves</tissue>
    </source>
</reference>
<gene>
    <name evidence="2" type="ORF">PIB30_033567</name>
</gene>
<proteinExistence type="predicted"/>
<sequence length="131" mass="14009">MDGQSIPCGRTCNVVLPSTSIDEGRTIFHGNFDSKETSCDQTRLGSQVNLHSQDSKSNTESTSKIPSSSGQLCQEMHSTGSSLKDGQYRVSTPPEPIGTVLSSRIVETNSDCDISVKQENSLSSVIPSAEK</sequence>
<organism evidence="2 3">
    <name type="scientific">Stylosanthes scabra</name>
    <dbReference type="NCBI Taxonomy" id="79078"/>
    <lineage>
        <taxon>Eukaryota</taxon>
        <taxon>Viridiplantae</taxon>
        <taxon>Streptophyta</taxon>
        <taxon>Embryophyta</taxon>
        <taxon>Tracheophyta</taxon>
        <taxon>Spermatophyta</taxon>
        <taxon>Magnoliopsida</taxon>
        <taxon>eudicotyledons</taxon>
        <taxon>Gunneridae</taxon>
        <taxon>Pentapetalae</taxon>
        <taxon>rosids</taxon>
        <taxon>fabids</taxon>
        <taxon>Fabales</taxon>
        <taxon>Fabaceae</taxon>
        <taxon>Papilionoideae</taxon>
        <taxon>50 kb inversion clade</taxon>
        <taxon>dalbergioids sensu lato</taxon>
        <taxon>Dalbergieae</taxon>
        <taxon>Pterocarpus clade</taxon>
        <taxon>Stylosanthes</taxon>
    </lineage>
</organism>
<feature type="region of interest" description="Disordered" evidence="1">
    <location>
        <begin position="31"/>
        <end position="99"/>
    </location>
</feature>
<protein>
    <submittedName>
        <fullName evidence="2">Uncharacterized protein</fullName>
    </submittedName>
</protein>
<feature type="compositionally biased region" description="Polar residues" evidence="1">
    <location>
        <begin position="39"/>
        <end position="84"/>
    </location>
</feature>
<dbReference type="Proteomes" id="UP001341840">
    <property type="component" value="Unassembled WGS sequence"/>
</dbReference>
<evidence type="ECO:0000313" key="3">
    <source>
        <dbReference type="Proteomes" id="UP001341840"/>
    </source>
</evidence>
<keyword evidence="3" id="KW-1185">Reference proteome</keyword>
<evidence type="ECO:0000313" key="2">
    <source>
        <dbReference type="EMBL" id="MED6182965.1"/>
    </source>
</evidence>